<dbReference type="Proteomes" id="UP000613580">
    <property type="component" value="Unassembled WGS sequence"/>
</dbReference>
<protein>
    <submittedName>
        <fullName evidence="1">Uncharacterized protein</fullName>
    </submittedName>
</protein>
<dbReference type="AlphaFoldDB" id="A0A8H6TJH2"/>
<keyword evidence="2" id="KW-1185">Reference proteome</keyword>
<accession>A0A8H6TJH2</accession>
<name>A0A8H6TJH2_MYCCL</name>
<comment type="caution">
    <text evidence="1">The sequence shown here is derived from an EMBL/GenBank/DDBJ whole genome shotgun (WGS) entry which is preliminary data.</text>
</comment>
<sequence>MPARSTHVEFDLKTQTIKHQAYAAEADDAYAEVVPGPATVLAVDTTSIKGMVNLASADASGFLGAVDPSALRRPAYALRTAAAQDGLGSIDVTFVDDTRGGEAVRGTDTTMRDVRTVEQFLSEARDMVLRAQPRPQATHFAGVRVPSAMKPHKWVVHLCRDAGSAGL</sequence>
<organism evidence="1 2">
    <name type="scientific">Mycena chlorophos</name>
    <name type="common">Agaric fungus</name>
    <name type="synonym">Agaricus chlorophos</name>
    <dbReference type="NCBI Taxonomy" id="658473"/>
    <lineage>
        <taxon>Eukaryota</taxon>
        <taxon>Fungi</taxon>
        <taxon>Dikarya</taxon>
        <taxon>Basidiomycota</taxon>
        <taxon>Agaricomycotina</taxon>
        <taxon>Agaricomycetes</taxon>
        <taxon>Agaricomycetidae</taxon>
        <taxon>Agaricales</taxon>
        <taxon>Marasmiineae</taxon>
        <taxon>Mycenaceae</taxon>
        <taxon>Mycena</taxon>
    </lineage>
</organism>
<evidence type="ECO:0000313" key="1">
    <source>
        <dbReference type="EMBL" id="KAF7318675.1"/>
    </source>
</evidence>
<gene>
    <name evidence="1" type="ORF">HMN09_00379200</name>
</gene>
<reference evidence="1" key="1">
    <citation type="submission" date="2020-05" db="EMBL/GenBank/DDBJ databases">
        <title>Mycena genomes resolve the evolution of fungal bioluminescence.</title>
        <authorList>
            <person name="Tsai I.J."/>
        </authorList>
    </citation>
    <scope>NUCLEOTIDE SEQUENCE</scope>
    <source>
        <strain evidence="1">110903Hualien_Pintung</strain>
    </source>
</reference>
<dbReference type="EMBL" id="JACAZE010000004">
    <property type="protein sequence ID" value="KAF7318675.1"/>
    <property type="molecule type" value="Genomic_DNA"/>
</dbReference>
<evidence type="ECO:0000313" key="2">
    <source>
        <dbReference type="Proteomes" id="UP000613580"/>
    </source>
</evidence>
<proteinExistence type="predicted"/>